<evidence type="ECO:0000256" key="9">
    <source>
        <dbReference type="ARBA" id="ARBA00022984"/>
    </source>
</evidence>
<evidence type="ECO:0000259" key="19">
    <source>
        <dbReference type="Pfam" id="PF00912"/>
    </source>
</evidence>
<evidence type="ECO:0000256" key="11">
    <source>
        <dbReference type="ARBA" id="ARBA00023136"/>
    </source>
</evidence>
<dbReference type="InterPro" id="IPR012338">
    <property type="entry name" value="Beta-lactam/transpept-like"/>
</dbReference>
<comment type="caution">
    <text evidence="20">The sequence shown here is derived from an EMBL/GenBank/DDBJ whole genome shotgun (WGS) entry which is preliminary data.</text>
</comment>
<evidence type="ECO:0000256" key="16">
    <source>
        <dbReference type="SAM" id="MobiDB-lite"/>
    </source>
</evidence>
<keyword evidence="8" id="KW-0133">Cell shape</keyword>
<evidence type="ECO:0000256" key="8">
    <source>
        <dbReference type="ARBA" id="ARBA00022960"/>
    </source>
</evidence>
<keyword evidence="3" id="KW-0645">Protease</keyword>
<evidence type="ECO:0000256" key="10">
    <source>
        <dbReference type="ARBA" id="ARBA00022989"/>
    </source>
</evidence>
<dbReference type="Gene3D" id="3.40.710.10">
    <property type="entry name" value="DD-peptidase/beta-lactamase superfamily"/>
    <property type="match status" value="1"/>
</dbReference>
<dbReference type="InterPro" id="IPR013783">
    <property type="entry name" value="Ig-like_fold"/>
</dbReference>
<dbReference type="Proteomes" id="UP000823486">
    <property type="component" value="Unassembled WGS sequence"/>
</dbReference>
<dbReference type="Pfam" id="PF00905">
    <property type="entry name" value="Transpeptidase"/>
    <property type="match status" value="1"/>
</dbReference>
<feature type="transmembrane region" description="Helical" evidence="17">
    <location>
        <begin position="34"/>
        <end position="62"/>
    </location>
</feature>
<keyword evidence="6 17" id="KW-0812">Transmembrane</keyword>
<feature type="compositionally biased region" description="Low complexity" evidence="16">
    <location>
        <begin position="815"/>
        <end position="825"/>
    </location>
</feature>
<name>A0ABS2QIB1_9BACI</name>
<evidence type="ECO:0000256" key="4">
    <source>
        <dbReference type="ARBA" id="ARBA00022676"/>
    </source>
</evidence>
<evidence type="ECO:0000256" key="15">
    <source>
        <dbReference type="ARBA" id="ARBA00049902"/>
    </source>
</evidence>
<keyword evidence="5" id="KW-0808">Transferase</keyword>
<gene>
    <name evidence="20" type="ORF">JOC77_002342</name>
</gene>
<keyword evidence="11 17" id="KW-0472">Membrane</keyword>
<keyword evidence="1" id="KW-1003">Cell membrane</keyword>
<keyword evidence="13" id="KW-0961">Cell wall biogenesis/degradation</keyword>
<dbReference type="SUPFAM" id="SSF56601">
    <property type="entry name" value="beta-lactamase/transpeptidase-like"/>
    <property type="match status" value="1"/>
</dbReference>
<dbReference type="InterPro" id="IPR023346">
    <property type="entry name" value="Lysozyme-like_dom_sf"/>
</dbReference>
<dbReference type="Pfam" id="PF00912">
    <property type="entry name" value="Transgly"/>
    <property type="match status" value="1"/>
</dbReference>
<dbReference type="EMBL" id="JAFBFI010000009">
    <property type="protein sequence ID" value="MBM7692911.1"/>
    <property type="molecule type" value="Genomic_DNA"/>
</dbReference>
<dbReference type="PANTHER" id="PTHR32282:SF32">
    <property type="entry name" value="PENICILLIN-BINDING PROTEIN 2A"/>
    <property type="match status" value="1"/>
</dbReference>
<evidence type="ECO:0000256" key="17">
    <source>
        <dbReference type="SAM" id="Phobius"/>
    </source>
</evidence>
<evidence type="ECO:0000313" key="20">
    <source>
        <dbReference type="EMBL" id="MBM7692911.1"/>
    </source>
</evidence>
<protein>
    <submittedName>
        <fullName evidence="20">Penicillin-binding protein</fullName>
    </submittedName>
</protein>
<evidence type="ECO:0000256" key="3">
    <source>
        <dbReference type="ARBA" id="ARBA00022670"/>
    </source>
</evidence>
<reference evidence="20 21" key="1">
    <citation type="submission" date="2021-01" db="EMBL/GenBank/DDBJ databases">
        <title>Genomic Encyclopedia of Type Strains, Phase IV (KMG-IV): sequencing the most valuable type-strain genomes for metagenomic binning, comparative biology and taxonomic classification.</title>
        <authorList>
            <person name="Goeker M."/>
        </authorList>
    </citation>
    <scope>NUCLEOTIDE SEQUENCE [LARGE SCALE GENOMIC DNA]</scope>
    <source>
        <strain evidence="20 21">DSM 105482</strain>
    </source>
</reference>
<keyword evidence="7" id="KW-0378">Hydrolase</keyword>
<feature type="region of interest" description="Disordered" evidence="16">
    <location>
        <begin position="805"/>
        <end position="830"/>
    </location>
</feature>
<organism evidence="20 21">
    <name type="scientific">Peribacillus deserti</name>
    <dbReference type="NCBI Taxonomy" id="673318"/>
    <lineage>
        <taxon>Bacteria</taxon>
        <taxon>Bacillati</taxon>
        <taxon>Bacillota</taxon>
        <taxon>Bacilli</taxon>
        <taxon>Bacillales</taxon>
        <taxon>Bacillaceae</taxon>
        <taxon>Peribacillus</taxon>
    </lineage>
</organism>
<feature type="domain" description="Penicillin-binding protein transpeptidase" evidence="18">
    <location>
        <begin position="411"/>
        <end position="656"/>
    </location>
</feature>
<feature type="domain" description="Glycosyl transferase family 51" evidence="19">
    <location>
        <begin position="97"/>
        <end position="281"/>
    </location>
</feature>
<evidence type="ECO:0000256" key="1">
    <source>
        <dbReference type="ARBA" id="ARBA00022475"/>
    </source>
</evidence>
<keyword evidence="9" id="KW-0573">Peptidoglycan synthesis</keyword>
<evidence type="ECO:0000256" key="5">
    <source>
        <dbReference type="ARBA" id="ARBA00022679"/>
    </source>
</evidence>
<evidence type="ECO:0000256" key="13">
    <source>
        <dbReference type="ARBA" id="ARBA00023316"/>
    </source>
</evidence>
<evidence type="ECO:0000256" key="7">
    <source>
        <dbReference type="ARBA" id="ARBA00022801"/>
    </source>
</evidence>
<comment type="catalytic activity">
    <reaction evidence="15">
        <text>[GlcNAc-(1-&gt;4)-Mur2Ac(oyl-L-Ala-gamma-D-Glu-L-Lys-D-Ala-D-Ala)](n)-di-trans,octa-cis-undecaprenyl diphosphate + beta-D-GlcNAc-(1-&gt;4)-Mur2Ac(oyl-L-Ala-gamma-D-Glu-L-Lys-D-Ala-D-Ala)-di-trans,octa-cis-undecaprenyl diphosphate = [GlcNAc-(1-&gt;4)-Mur2Ac(oyl-L-Ala-gamma-D-Glu-L-Lys-D-Ala-D-Ala)](n+1)-di-trans,octa-cis-undecaprenyl diphosphate + di-trans,octa-cis-undecaprenyl diphosphate + H(+)</text>
        <dbReference type="Rhea" id="RHEA:23708"/>
        <dbReference type="Rhea" id="RHEA-COMP:9602"/>
        <dbReference type="Rhea" id="RHEA-COMP:9603"/>
        <dbReference type="ChEBI" id="CHEBI:15378"/>
        <dbReference type="ChEBI" id="CHEBI:58405"/>
        <dbReference type="ChEBI" id="CHEBI:60033"/>
        <dbReference type="ChEBI" id="CHEBI:78435"/>
        <dbReference type="EC" id="2.4.99.28"/>
    </reaction>
</comment>
<evidence type="ECO:0000259" key="18">
    <source>
        <dbReference type="Pfam" id="PF00905"/>
    </source>
</evidence>
<comment type="catalytic activity">
    <reaction evidence="14">
        <text>Preferential cleavage: (Ac)2-L-Lys-D-Ala-|-D-Ala. Also transpeptidation of peptidyl-alanyl moieties that are N-acyl substituents of D-alanine.</text>
        <dbReference type="EC" id="3.4.16.4"/>
    </reaction>
</comment>
<keyword evidence="10 17" id="KW-1133">Transmembrane helix</keyword>
<keyword evidence="12" id="KW-0511">Multifunctional enzyme</keyword>
<dbReference type="Gene3D" id="3.90.1310.40">
    <property type="match status" value="1"/>
</dbReference>
<keyword evidence="2" id="KW-0121">Carboxypeptidase</keyword>
<sequence length="947" mass="104310">MENNRNPFKDTFKKVTSFLEEEKTKRSFSITYQVIWNLLLIFIIVAVLGASFAGGVGAGYFASLVKDEKVRSKEDLKQDIYNFNETSEIFFANNVYMGKMRSDLERETVEIDQIPEHLSNALIATEDEYFYKHDGVVPKAILRAIFQDMTNAPIQSGGSTLTQQIIKNQILTNEVSFDRKAKEILLALRLEKFFDKKEILAAYLNLSTFGRNSNGRNVAGVQSAAKGIFGIDVKNLNLPQAAFIAGLPQSPFGYTPYTQNGTLKQNLQPGLERMKTVLSRMHREGFITETEYKAALNYNIVKDFIGRHPEPQEKYPWLTYEVEKRSIKILAEYLAKQDGISVMDYNKDSKIRDKYQTLADRNIRQQGYKIHTTIDKTILDKMEAAKSKYRNFGPDKQITPKSSAVEPVEVGAMLLENSTGKILSFIGGRDYKREQTNHATNSLRSNGSTMKPLLVYAPGLELGALSPGSIVADLPIKVPAGNSYYEPGNYGEKFHGITTARTALLNSYNVPAVKFYMDIQSRNPVSYLEKMGFSSLTEGDHHHISMALGALQRGVSVEENVNAYTTFANNGKFVDAYMIEKIEAVDGKVIYQHTKKPVNVFSPQTAYLTLDMMRDVVRKGTAASVNSRLKFSGDWAGKTGTGQDYHDAWFVASNPKVTFGTWMGYDTPKPLEKNWRGLTYSQRNLFLWADLINAAYDANSAKVATNKRFEMPGGIVTRSSCEVTGLPSDICSRLNMTGSDIANAKFAAAKVNGTYNQGRFVRVGGRSYTALPTTPQEFTEPGLMLSSAILQKIGSKYLTDPGALLSGKSGEKSSSRVSSNSLSENGKSPGAVTVSVKASSIVWGASPDSDIIGYRIYKNSAKVGIVKSGSPLIFNGGNGSYMVKAVDIAGNESPASNRVTIGGGQKPPAKEPAKANPASGTPAKPNTPAEESEDDPDEQENEETEEE</sequence>
<evidence type="ECO:0000256" key="12">
    <source>
        <dbReference type="ARBA" id="ARBA00023268"/>
    </source>
</evidence>
<keyword evidence="4" id="KW-0328">Glycosyltransferase</keyword>
<proteinExistence type="predicted"/>
<evidence type="ECO:0000256" key="2">
    <source>
        <dbReference type="ARBA" id="ARBA00022645"/>
    </source>
</evidence>
<dbReference type="SUPFAM" id="SSF53955">
    <property type="entry name" value="Lysozyme-like"/>
    <property type="match status" value="1"/>
</dbReference>
<evidence type="ECO:0000256" key="6">
    <source>
        <dbReference type="ARBA" id="ARBA00022692"/>
    </source>
</evidence>
<keyword evidence="21" id="KW-1185">Reference proteome</keyword>
<dbReference type="Gene3D" id="2.60.40.10">
    <property type="entry name" value="Immunoglobulins"/>
    <property type="match status" value="1"/>
</dbReference>
<evidence type="ECO:0000256" key="14">
    <source>
        <dbReference type="ARBA" id="ARBA00034000"/>
    </source>
</evidence>
<dbReference type="InterPro" id="IPR001264">
    <property type="entry name" value="Glyco_trans_51"/>
</dbReference>
<evidence type="ECO:0000313" key="21">
    <source>
        <dbReference type="Proteomes" id="UP000823486"/>
    </source>
</evidence>
<dbReference type="Gene3D" id="1.10.3810.10">
    <property type="entry name" value="Biosynthetic peptidoglycan transglycosylase-like"/>
    <property type="match status" value="1"/>
</dbReference>
<dbReference type="InterPro" id="IPR001460">
    <property type="entry name" value="PCN-bd_Tpept"/>
</dbReference>
<feature type="compositionally biased region" description="Acidic residues" evidence="16">
    <location>
        <begin position="930"/>
        <end position="947"/>
    </location>
</feature>
<dbReference type="InterPro" id="IPR036950">
    <property type="entry name" value="PBP_transglycosylase"/>
</dbReference>
<dbReference type="RefSeq" id="WP_338047216.1">
    <property type="nucleotide sequence ID" value="NZ_JAFBFI010000009.1"/>
</dbReference>
<accession>A0ABS2QIB1</accession>
<feature type="region of interest" description="Disordered" evidence="16">
    <location>
        <begin position="893"/>
        <end position="947"/>
    </location>
</feature>
<dbReference type="PANTHER" id="PTHR32282">
    <property type="entry name" value="BINDING PROTEIN TRANSPEPTIDASE, PUTATIVE-RELATED"/>
    <property type="match status" value="1"/>
</dbReference>
<dbReference type="InterPro" id="IPR050396">
    <property type="entry name" value="Glycosyltr_51/Transpeptidase"/>
</dbReference>